<dbReference type="PANTHER" id="PTHR30204">
    <property type="entry name" value="REDOX-CYCLING DRUG-SENSING TRANSCRIPTIONAL ACTIVATOR SOXR"/>
    <property type="match status" value="1"/>
</dbReference>
<dbReference type="RefSeq" id="WP_266122885.1">
    <property type="nucleotide sequence ID" value="NZ_JAJHNU010000003.1"/>
</dbReference>
<keyword evidence="4" id="KW-1185">Reference proteome</keyword>
<dbReference type="SMART" id="SM00422">
    <property type="entry name" value="HTH_MERR"/>
    <property type="match status" value="1"/>
</dbReference>
<dbReference type="PROSITE" id="PS50937">
    <property type="entry name" value="HTH_MERR_2"/>
    <property type="match status" value="1"/>
</dbReference>
<accession>A0ABT8ELE2</accession>
<dbReference type="Proteomes" id="UP001168613">
    <property type="component" value="Unassembled WGS sequence"/>
</dbReference>
<gene>
    <name evidence="3" type="primary">cadR</name>
    <name evidence="3" type="ORF">LMS43_12510</name>
</gene>
<dbReference type="NCBIfam" id="TIGR02047">
    <property type="entry name" value="CadR-PbrR"/>
    <property type="match status" value="1"/>
</dbReference>
<sequence>MKIGELAQAAHCTPETIRYYEKSGLMFSPQRTQANYRVYTAAHLERLRFIRNCRSLDMTHEEIRGLLEYIDHPPSDCAPVNALIEEHMRHVDTRLQELQLLRHQLSELRQSCHRPGGLEQCGIVQSLRLMDTESSTTHPYTHIT</sequence>
<feature type="domain" description="HTH merR-type" evidence="2">
    <location>
        <begin position="1"/>
        <end position="69"/>
    </location>
</feature>
<reference evidence="3" key="1">
    <citation type="submission" date="2021-11" db="EMBL/GenBank/DDBJ databases">
        <title>Draft genome sequence of Alcaligenes endophyticus type strain CCUG 75668T.</title>
        <authorList>
            <person name="Salva-Serra F."/>
            <person name="Duran R.E."/>
            <person name="Seeger M."/>
            <person name="Moore E.R.B."/>
            <person name="Jaen-Luchoro D."/>
        </authorList>
    </citation>
    <scope>NUCLEOTIDE SEQUENCE</scope>
    <source>
        <strain evidence="3">CCUG 75668</strain>
    </source>
</reference>
<comment type="caution">
    <text evidence="3">The sequence shown here is derived from an EMBL/GenBank/DDBJ whole genome shotgun (WGS) entry which is preliminary data.</text>
</comment>
<dbReference type="Pfam" id="PF13411">
    <property type="entry name" value="MerR_1"/>
    <property type="match status" value="1"/>
</dbReference>
<dbReference type="SUPFAM" id="SSF46955">
    <property type="entry name" value="Putative DNA-binding domain"/>
    <property type="match status" value="1"/>
</dbReference>
<dbReference type="InterPro" id="IPR011791">
    <property type="entry name" value="CadR-PbrR"/>
</dbReference>
<dbReference type="EMBL" id="JAJHNU010000003">
    <property type="protein sequence ID" value="MDN4122112.1"/>
    <property type="molecule type" value="Genomic_DNA"/>
</dbReference>
<dbReference type="Gene3D" id="1.10.1660.10">
    <property type="match status" value="1"/>
</dbReference>
<dbReference type="InterPro" id="IPR009061">
    <property type="entry name" value="DNA-bd_dom_put_sf"/>
</dbReference>
<evidence type="ECO:0000259" key="2">
    <source>
        <dbReference type="PROSITE" id="PS50937"/>
    </source>
</evidence>
<evidence type="ECO:0000256" key="1">
    <source>
        <dbReference type="ARBA" id="ARBA00023125"/>
    </source>
</evidence>
<dbReference type="InterPro" id="IPR000551">
    <property type="entry name" value="MerR-type_HTH_dom"/>
</dbReference>
<name>A0ABT8ELE2_9BURK</name>
<keyword evidence="1" id="KW-0238">DNA-binding</keyword>
<organism evidence="3 4">
    <name type="scientific">Alcaligenes endophyticus</name>
    <dbReference type="NCBI Taxonomy" id="1929088"/>
    <lineage>
        <taxon>Bacteria</taxon>
        <taxon>Pseudomonadati</taxon>
        <taxon>Pseudomonadota</taxon>
        <taxon>Betaproteobacteria</taxon>
        <taxon>Burkholderiales</taxon>
        <taxon>Alcaligenaceae</taxon>
        <taxon>Alcaligenes</taxon>
    </lineage>
</organism>
<dbReference type="CDD" id="cd04784">
    <property type="entry name" value="HTH_CadR-PbrR"/>
    <property type="match status" value="1"/>
</dbReference>
<dbReference type="PANTHER" id="PTHR30204:SF92">
    <property type="entry name" value="HTH-TYPE TRANSCRIPTIONAL REGULATOR ZNTR"/>
    <property type="match status" value="1"/>
</dbReference>
<protein>
    <submittedName>
        <fullName evidence="3">Cd(II)/Pb(II)-responsive transcriptional regulator</fullName>
    </submittedName>
</protein>
<proteinExistence type="predicted"/>
<evidence type="ECO:0000313" key="3">
    <source>
        <dbReference type="EMBL" id="MDN4122112.1"/>
    </source>
</evidence>
<dbReference type="PRINTS" id="PR00040">
    <property type="entry name" value="HTHMERR"/>
</dbReference>
<evidence type="ECO:0000313" key="4">
    <source>
        <dbReference type="Proteomes" id="UP001168613"/>
    </source>
</evidence>
<dbReference type="InterPro" id="IPR047057">
    <property type="entry name" value="MerR_fam"/>
</dbReference>